<evidence type="ECO:0000259" key="15">
    <source>
        <dbReference type="Pfam" id="PF00511"/>
    </source>
</evidence>
<keyword evidence="12" id="KW-0832">Ubl conjugation</keyword>
<dbReference type="InterPro" id="IPR012677">
    <property type="entry name" value="Nucleotide-bd_a/b_plait_sf"/>
</dbReference>
<dbReference type="InterPro" id="IPR000427">
    <property type="entry name" value="Papillomavirus_E2_C"/>
</dbReference>
<accession>A0A7G2A4Z8</accession>
<keyword evidence="3 12" id="KW-0678">Repressor</keyword>
<dbReference type="Pfam" id="PF00508">
    <property type="entry name" value="PPV_E2_N"/>
    <property type="match status" value="1"/>
</dbReference>
<dbReference type="SUPFAM" id="SSF54957">
    <property type="entry name" value="Viral DNA-binding domain"/>
    <property type="match status" value="1"/>
</dbReference>
<dbReference type="EMBL" id="LR861917">
    <property type="protein sequence ID" value="CAD1807593.1"/>
    <property type="molecule type" value="Genomic_DNA"/>
</dbReference>
<keyword evidence="12" id="KW-1017">Isopeptide bond</keyword>
<evidence type="ECO:0000256" key="5">
    <source>
        <dbReference type="ARBA" id="ARBA00022553"/>
    </source>
</evidence>
<dbReference type="SUPFAM" id="SSF51332">
    <property type="entry name" value="E2 regulatory, transactivation domain"/>
    <property type="match status" value="1"/>
</dbReference>
<dbReference type="GO" id="GO:0039693">
    <property type="term" value="P:viral DNA genome replication"/>
    <property type="evidence" value="ECO:0007669"/>
    <property type="project" value="UniProtKB-UniRule"/>
</dbReference>
<feature type="compositionally biased region" description="Low complexity" evidence="13">
    <location>
        <begin position="200"/>
        <end position="215"/>
    </location>
</feature>
<dbReference type="GO" id="GO:0006260">
    <property type="term" value="P:DNA replication"/>
    <property type="evidence" value="ECO:0007669"/>
    <property type="project" value="UniProtKB-KW"/>
</dbReference>
<organism evidence="16">
    <name type="scientific">human papillomavirus 101</name>
    <dbReference type="NCBI Taxonomy" id="915425"/>
    <lineage>
        <taxon>Viruses</taxon>
        <taxon>Monodnaviria</taxon>
        <taxon>Shotokuvirae</taxon>
        <taxon>Cossaviricota</taxon>
        <taxon>Papovaviricetes</taxon>
        <taxon>Zurhausenvirales</taxon>
        <taxon>Papillomaviridae</taxon>
        <taxon>Firstpapillomavirinae</taxon>
        <taxon>Gammapapillomavirus</taxon>
        <taxon>Gammapapillomavirus 6</taxon>
    </lineage>
</organism>
<dbReference type="Pfam" id="PF00511">
    <property type="entry name" value="PPV_E2_C"/>
    <property type="match status" value="1"/>
</dbReference>
<dbReference type="InterPro" id="IPR042504">
    <property type="entry name" value="Regulatory_protein_E2_N_2"/>
</dbReference>
<keyword evidence="9 12" id="KW-0238">DNA-binding</keyword>
<feature type="compositionally biased region" description="Low complexity" evidence="13">
    <location>
        <begin position="241"/>
        <end position="250"/>
    </location>
</feature>
<sequence length="393" mass="45216">METLVDRFDAVQDRLLGIYEAGRTDIDGQIVHWDLVRQEYVLLHYARKNGISTLGIQKVPSLATSESKAKQAILMGIVLKSLKNSAFGNEQWTLTDTSYELFMTPPSHTFKKQGKTIEVWYGNNEDNAVPYTLWNAIYYQDAQDNWYKARGQVSAEGLYYIDWEGNKHFYVRFADEATQFDAANEWQVRTESEIISNFVTSTPPRSDPRPTGSSTITYETTRHDKRRTRRPTKRPRPSPSPSATSATESDTSGHDTRRRRIQQRKHKSQRPRWGSESPIQSPSSVGQGHRLPNRHYRSRLARLQDEARDPPVILIKGPANTTKCWRYRMKQNYRALFESISTAFSWVGDRGSDRVGCSRVLVAFRNDSQREKFLHTVKLPKGTQFSFGNLESL</sequence>
<dbReference type="InterPro" id="IPR033668">
    <property type="entry name" value="Reg_prot_E2"/>
</dbReference>
<comment type="similarity">
    <text evidence="2">Belongs to the papillomaviridae E8^E2C protein family.</text>
</comment>
<evidence type="ECO:0000256" key="11">
    <source>
        <dbReference type="ARBA" id="ARBA00023163"/>
    </source>
</evidence>
<comment type="PTM">
    <text evidence="12">Sumoylation plays a regulatory role in E2 transcriptional activity.</text>
</comment>
<keyword evidence="6 12" id="KW-1048">Host nucleus</keyword>
<evidence type="ECO:0000256" key="2">
    <source>
        <dbReference type="ARBA" id="ARBA00007794"/>
    </source>
</evidence>
<evidence type="ECO:0000256" key="6">
    <source>
        <dbReference type="ARBA" id="ARBA00022562"/>
    </source>
</evidence>
<dbReference type="Gene3D" id="1.10.287.30">
    <property type="entry name" value="E2 (early) protein, N terminal domain, subdomain 1"/>
    <property type="match status" value="1"/>
</dbReference>
<keyword evidence="11 12" id="KW-0804">Transcription</keyword>
<comment type="subunit">
    <text evidence="12">Binds DNA as homodimer. Interacts with protein E1; this interaction greatly increases E1 DNA-binding activity. Interacts with protein L1; this interaction enhances E2-dependent replication and transcription activation. Interacts with protein L2; this interaction inhibits E2 transcriptional activity but not DNA replication function E2. Interacts with protein E7; this interaction inhibits E7 oncogenic activity. Interacts with host TAF1; this interaction modulates E2-dependent transcriptional regulation. Interacts with host BRD4; this interaction mediates E2 transcriptional activation function. Additionally, the interaction with host BRD4 on mitotic chromosomes mediates tethering of the viral genome. Interacts with host TOPBP1; this interaction is required for optimal viral DNA replication.</text>
</comment>
<evidence type="ECO:0000256" key="1">
    <source>
        <dbReference type="ARBA" id="ARBA00004147"/>
    </source>
</evidence>
<keyword evidence="8 12" id="KW-0805">Transcription regulation</keyword>
<dbReference type="InterPro" id="IPR035975">
    <property type="entry name" value="E2/EBNA1_C_sf"/>
</dbReference>
<dbReference type="GO" id="GO:0000166">
    <property type="term" value="F:nucleotide binding"/>
    <property type="evidence" value="ECO:0007669"/>
    <property type="project" value="UniProtKB-UniRule"/>
</dbReference>
<dbReference type="InterPro" id="IPR042503">
    <property type="entry name" value="Regulatory_protein_E2_N_1"/>
</dbReference>
<evidence type="ECO:0000256" key="4">
    <source>
        <dbReference type="ARBA" id="ARBA00022518"/>
    </source>
</evidence>
<evidence type="ECO:0000259" key="14">
    <source>
        <dbReference type="Pfam" id="PF00508"/>
    </source>
</evidence>
<dbReference type="HAMAP" id="MF_04001">
    <property type="entry name" value="PPV_E2"/>
    <property type="match status" value="1"/>
</dbReference>
<feature type="compositionally biased region" description="Basic residues" evidence="13">
    <location>
        <begin position="223"/>
        <end position="236"/>
    </location>
</feature>
<comment type="PTM">
    <text evidence="12">Phosphorylated.</text>
</comment>
<protein>
    <recommendedName>
        <fullName evidence="12">Regulatory protein E2</fullName>
    </recommendedName>
</protein>
<dbReference type="GO" id="GO:0042025">
    <property type="term" value="C:host cell nucleus"/>
    <property type="evidence" value="ECO:0007669"/>
    <property type="project" value="UniProtKB-SubCell"/>
</dbReference>
<feature type="region of interest" description="Disordered" evidence="13">
    <location>
        <begin position="197"/>
        <end position="293"/>
    </location>
</feature>
<evidence type="ECO:0000313" key="16">
    <source>
        <dbReference type="EMBL" id="CAD1807593.1"/>
    </source>
</evidence>
<proteinExistence type="inferred from homology"/>
<dbReference type="InterPro" id="IPR001866">
    <property type="entry name" value="PPV_E2_N"/>
</dbReference>
<evidence type="ECO:0000256" key="8">
    <source>
        <dbReference type="ARBA" id="ARBA00023015"/>
    </source>
</evidence>
<comment type="similarity">
    <text evidence="12">Belongs to the papillomaviridae E2 protein family.</text>
</comment>
<keyword evidence="4 12" id="KW-0244">Early protein</keyword>
<keyword evidence="7 12" id="KW-0235">DNA replication</keyword>
<dbReference type="GO" id="GO:0006351">
    <property type="term" value="P:DNA-templated transcription"/>
    <property type="evidence" value="ECO:0007669"/>
    <property type="project" value="UniProtKB-UniRule"/>
</dbReference>
<dbReference type="InterPro" id="IPR036050">
    <property type="entry name" value="Regulatory_protein_E2_N"/>
</dbReference>
<evidence type="ECO:0000256" key="7">
    <source>
        <dbReference type="ARBA" id="ARBA00022705"/>
    </source>
</evidence>
<dbReference type="GO" id="GO:0006275">
    <property type="term" value="P:regulation of DNA replication"/>
    <property type="evidence" value="ECO:0007669"/>
    <property type="project" value="UniProtKB-UniRule"/>
</dbReference>
<evidence type="ECO:0000256" key="13">
    <source>
        <dbReference type="SAM" id="MobiDB-lite"/>
    </source>
</evidence>
<evidence type="ECO:0000256" key="10">
    <source>
        <dbReference type="ARBA" id="ARBA00023159"/>
    </source>
</evidence>
<feature type="domain" description="Papillomavirus E2 C-terminal" evidence="15">
    <location>
        <begin position="311"/>
        <end position="389"/>
    </location>
</feature>
<keyword evidence="5 12" id="KW-0597">Phosphoprotein</keyword>
<feature type="cross-link" description="Glycyl lysine isopeptide (Lys-Gly) (interchain with G-Cter in SUMO)" evidence="12">
    <location>
        <position position="316"/>
    </location>
</feature>
<feature type="compositionally biased region" description="Polar residues" evidence="13">
    <location>
        <begin position="277"/>
        <end position="286"/>
    </location>
</feature>
<dbReference type="Gene3D" id="3.30.70.330">
    <property type="match status" value="1"/>
</dbReference>
<evidence type="ECO:0000256" key="3">
    <source>
        <dbReference type="ARBA" id="ARBA00022491"/>
    </source>
</evidence>
<feature type="region of interest" description="DNA-binding domain" evidence="12">
    <location>
        <begin position="309"/>
        <end position="393"/>
    </location>
</feature>
<gene>
    <name evidence="12" type="primary">E2</name>
</gene>
<keyword evidence="10 12" id="KW-0010">Activator</keyword>
<dbReference type="GO" id="GO:0003677">
    <property type="term" value="F:DNA binding"/>
    <property type="evidence" value="ECO:0007669"/>
    <property type="project" value="UniProtKB-UniRule"/>
</dbReference>
<feature type="domain" description="Papillomavirus E2 N-terminal" evidence="14">
    <location>
        <begin position="1"/>
        <end position="198"/>
    </location>
</feature>
<feature type="compositionally biased region" description="Basic residues" evidence="13">
    <location>
        <begin position="256"/>
        <end position="270"/>
    </location>
</feature>
<comment type="subcellular location">
    <subcellularLocation>
        <location evidence="1 12">Host nucleus</location>
    </subcellularLocation>
</comment>
<evidence type="ECO:0000256" key="12">
    <source>
        <dbReference type="HAMAP-Rule" id="MF_04001"/>
    </source>
</evidence>
<reference evidence="16" key="1">
    <citation type="submission" date="2020-07" db="EMBL/GenBank/DDBJ databases">
        <authorList>
            <person name="Wienecke-Baldacchino K A."/>
        </authorList>
    </citation>
    <scope>NUCLEOTIDE SEQUENCE</scope>
    <source>
        <strain evidence="16">LNS5390598_HPV101</strain>
    </source>
</reference>
<comment type="function">
    <text evidence="12">Plays a role in the initiation of viral DNA replication. A dimer of E2 interacts with a dimer of E1 in order to improve specificity of E1 DNA binding activity. Once the complex recognizes and binds DNA at specific sites, the E2 dimer is removed from DNA. E2 also regulates viral transcription through binding to the E2RE response element (5'-ACCNNNNNNGGT-3') present in multiple copies in the regulatory regions of the viral genome. Activates or represses transcription depending on E2RE's position with regards to proximal promoter elements including the TATA-box. Repression occurs by sterically hindering the assembly of the transcription initiation complex.</text>
</comment>
<evidence type="ECO:0000256" key="9">
    <source>
        <dbReference type="ARBA" id="ARBA00023125"/>
    </source>
</evidence>
<dbReference type="Gene3D" id="2.170.200.10">
    <property type="entry name" value="Papillomavirus E2 early protein domain"/>
    <property type="match status" value="1"/>
</dbReference>
<dbReference type="GO" id="GO:0003700">
    <property type="term" value="F:DNA-binding transcription factor activity"/>
    <property type="evidence" value="ECO:0007669"/>
    <property type="project" value="UniProtKB-UniRule"/>
</dbReference>
<comment type="caution">
    <text evidence="12">Lacks conserved residue(s) required for the propagation of feature annotation.</text>
</comment>
<name>A0A7G2A4Z8_9PAPI</name>